<accession>A0AA37VFT1</accession>
<dbReference type="Gene3D" id="1.10.8.10">
    <property type="entry name" value="DNA helicase RuvA subunit, C-terminal domain"/>
    <property type="match status" value="1"/>
</dbReference>
<comment type="similarity">
    <text evidence="1 5 6">Belongs to the EF-Ts family.</text>
</comment>
<comment type="function">
    <text evidence="5 6">Associates with the EF-Tu.GDP complex and induces the exchange of GDP to GTP. It remains bound to the aminoacyl-tRNA.EF-Tu.GTP complex up to the GTP hydrolysis stage on the ribosome.</text>
</comment>
<reference evidence="9" key="1">
    <citation type="submission" date="2022-08" db="EMBL/GenBank/DDBJ databases">
        <title>Draft genome sequencing of Roseisolibacter agri AW1220.</title>
        <authorList>
            <person name="Tobiishi Y."/>
            <person name="Tonouchi A."/>
        </authorList>
    </citation>
    <scope>NUCLEOTIDE SEQUENCE</scope>
    <source>
        <strain evidence="9">AW1220</strain>
    </source>
</reference>
<evidence type="ECO:0000259" key="8">
    <source>
        <dbReference type="Pfam" id="PF00889"/>
    </source>
</evidence>
<sequence length="293" mass="31024">MTATFTAKDVQELRQRTGAGMMDCKKALEENQGNMEAAVDYLRKKGIAKAEKRAGRTASEGAVMIEIAPDATSGVMVEVNSETDFVSRNADFQALARSVAQHALATPGAGDAATLLAAPVASKGGKALDDVMKESAAVMGEALGVRRAVRYDAANGVVGSYVHFNGKIGVLVEVEAANGDKGEELVNLAKTLAEHVAAAAPLGVDKDTVPADVVERERAIFVDQVRQSGKPENMIDKIVTGKVEAYYKDVALLHQMWVREPKTSIASVVADAAKKVGGPITVKRFARFQLGQE</sequence>
<dbReference type="SUPFAM" id="SSF54713">
    <property type="entry name" value="Elongation factor Ts (EF-Ts), dimerisation domain"/>
    <property type="match status" value="2"/>
</dbReference>
<dbReference type="FunFam" id="1.10.286.20:FF:000001">
    <property type="entry name" value="Elongation factor Ts"/>
    <property type="match status" value="1"/>
</dbReference>
<feature type="region of interest" description="Involved in Mg(2+) ion dislocation from EF-Tu" evidence="5">
    <location>
        <begin position="83"/>
        <end position="86"/>
    </location>
</feature>
<keyword evidence="4 5" id="KW-0648">Protein biosynthesis</keyword>
<dbReference type="Gene3D" id="1.10.286.20">
    <property type="match status" value="1"/>
</dbReference>
<dbReference type="PANTHER" id="PTHR11741">
    <property type="entry name" value="ELONGATION FACTOR TS"/>
    <property type="match status" value="1"/>
</dbReference>
<keyword evidence="3 5" id="KW-0251">Elongation factor</keyword>
<dbReference type="PANTHER" id="PTHR11741:SF0">
    <property type="entry name" value="ELONGATION FACTOR TS, MITOCHONDRIAL"/>
    <property type="match status" value="1"/>
</dbReference>
<comment type="subcellular location">
    <subcellularLocation>
        <location evidence="5 7">Cytoplasm</location>
    </subcellularLocation>
</comment>
<dbReference type="FunFam" id="1.10.8.10:FF:000001">
    <property type="entry name" value="Elongation factor Ts"/>
    <property type="match status" value="1"/>
</dbReference>
<evidence type="ECO:0000256" key="4">
    <source>
        <dbReference type="ARBA" id="ARBA00022917"/>
    </source>
</evidence>
<dbReference type="AlphaFoldDB" id="A0AA37VFT1"/>
<evidence type="ECO:0000256" key="7">
    <source>
        <dbReference type="RuleBase" id="RU000643"/>
    </source>
</evidence>
<dbReference type="InterPro" id="IPR009060">
    <property type="entry name" value="UBA-like_sf"/>
</dbReference>
<comment type="caution">
    <text evidence="9">The sequence shown here is derived from an EMBL/GenBank/DDBJ whole genome shotgun (WGS) entry which is preliminary data.</text>
</comment>
<dbReference type="InterPro" id="IPR018101">
    <property type="entry name" value="Transl_elong_Ts_CS"/>
</dbReference>
<evidence type="ECO:0000313" key="10">
    <source>
        <dbReference type="Proteomes" id="UP001161325"/>
    </source>
</evidence>
<dbReference type="RefSeq" id="WP_284351829.1">
    <property type="nucleotide sequence ID" value="NZ_BRXS01000006.1"/>
</dbReference>
<dbReference type="PROSITE" id="PS01127">
    <property type="entry name" value="EF_TS_2"/>
    <property type="match status" value="1"/>
</dbReference>
<gene>
    <name evidence="5 9" type="primary">tsf</name>
    <name evidence="9" type="ORF">rosag_39020</name>
</gene>
<protein>
    <recommendedName>
        <fullName evidence="2 5">Elongation factor Ts</fullName>
        <shortName evidence="5">EF-Ts</shortName>
    </recommendedName>
</protein>
<dbReference type="Pfam" id="PF00889">
    <property type="entry name" value="EF_TS"/>
    <property type="match status" value="1"/>
</dbReference>
<dbReference type="GO" id="GO:0003746">
    <property type="term" value="F:translation elongation factor activity"/>
    <property type="evidence" value="ECO:0007669"/>
    <property type="project" value="UniProtKB-UniRule"/>
</dbReference>
<dbReference type="NCBIfam" id="TIGR00116">
    <property type="entry name" value="tsf"/>
    <property type="match status" value="1"/>
</dbReference>
<dbReference type="HAMAP" id="MF_00050">
    <property type="entry name" value="EF_Ts"/>
    <property type="match status" value="1"/>
</dbReference>
<dbReference type="EMBL" id="BRXS01000006">
    <property type="protein sequence ID" value="GLC27389.1"/>
    <property type="molecule type" value="Genomic_DNA"/>
</dbReference>
<dbReference type="Proteomes" id="UP001161325">
    <property type="component" value="Unassembled WGS sequence"/>
</dbReference>
<evidence type="ECO:0000313" key="9">
    <source>
        <dbReference type="EMBL" id="GLC27389.1"/>
    </source>
</evidence>
<dbReference type="SUPFAM" id="SSF46934">
    <property type="entry name" value="UBA-like"/>
    <property type="match status" value="1"/>
</dbReference>
<keyword evidence="5" id="KW-0963">Cytoplasm</keyword>
<dbReference type="Gene3D" id="3.30.479.20">
    <property type="entry name" value="Elongation factor Ts, dimerisation domain"/>
    <property type="match status" value="2"/>
</dbReference>
<dbReference type="PROSITE" id="PS01126">
    <property type="entry name" value="EF_TS_1"/>
    <property type="match status" value="1"/>
</dbReference>
<evidence type="ECO:0000256" key="2">
    <source>
        <dbReference type="ARBA" id="ARBA00016956"/>
    </source>
</evidence>
<name>A0AA37VFT1_9BACT</name>
<evidence type="ECO:0000256" key="1">
    <source>
        <dbReference type="ARBA" id="ARBA00005532"/>
    </source>
</evidence>
<dbReference type="InterPro" id="IPR036402">
    <property type="entry name" value="EF-Ts_dimer_sf"/>
</dbReference>
<feature type="domain" description="Translation elongation factor EFTs/EF1B dimerisation" evidence="8">
    <location>
        <begin position="74"/>
        <end position="292"/>
    </location>
</feature>
<keyword evidence="10" id="KW-1185">Reference proteome</keyword>
<dbReference type="InterPro" id="IPR001816">
    <property type="entry name" value="Transl_elong_EFTs/EF1B"/>
</dbReference>
<evidence type="ECO:0000256" key="6">
    <source>
        <dbReference type="RuleBase" id="RU000642"/>
    </source>
</evidence>
<dbReference type="CDD" id="cd14275">
    <property type="entry name" value="UBA_EF-Ts"/>
    <property type="match status" value="1"/>
</dbReference>
<proteinExistence type="inferred from homology"/>
<dbReference type="InterPro" id="IPR014039">
    <property type="entry name" value="Transl_elong_EFTs/EF1B_dimer"/>
</dbReference>
<evidence type="ECO:0000256" key="5">
    <source>
        <dbReference type="HAMAP-Rule" id="MF_00050"/>
    </source>
</evidence>
<evidence type="ECO:0000256" key="3">
    <source>
        <dbReference type="ARBA" id="ARBA00022768"/>
    </source>
</evidence>
<organism evidence="9 10">
    <name type="scientific">Roseisolibacter agri</name>
    <dbReference type="NCBI Taxonomy" id="2014610"/>
    <lineage>
        <taxon>Bacteria</taxon>
        <taxon>Pseudomonadati</taxon>
        <taxon>Gemmatimonadota</taxon>
        <taxon>Gemmatimonadia</taxon>
        <taxon>Gemmatimonadales</taxon>
        <taxon>Gemmatimonadaceae</taxon>
        <taxon>Roseisolibacter</taxon>
    </lineage>
</organism>
<dbReference type="GO" id="GO:0005737">
    <property type="term" value="C:cytoplasm"/>
    <property type="evidence" value="ECO:0007669"/>
    <property type="project" value="UniProtKB-SubCell"/>
</dbReference>